<keyword evidence="1" id="KW-0472">Membrane</keyword>
<dbReference type="Gene3D" id="1.25.40.10">
    <property type="entry name" value="Tetratricopeptide repeat domain"/>
    <property type="match status" value="2"/>
</dbReference>
<protein>
    <recommendedName>
        <fullName evidence="2">Peptidase C39-like domain-containing protein</fullName>
    </recommendedName>
</protein>
<dbReference type="InParanoid" id="E8N6E4"/>
<evidence type="ECO:0000259" key="2">
    <source>
        <dbReference type="Pfam" id="PF13529"/>
    </source>
</evidence>
<evidence type="ECO:0000313" key="4">
    <source>
        <dbReference type="Proteomes" id="UP000008922"/>
    </source>
</evidence>
<accession>E8N6E4</accession>
<dbReference type="eggNOG" id="COG0457">
    <property type="taxonomic scope" value="Bacteria"/>
</dbReference>
<dbReference type="Gene3D" id="3.90.70.10">
    <property type="entry name" value="Cysteine proteinases"/>
    <property type="match status" value="1"/>
</dbReference>
<sequence length="447" mass="51239">MSICLTAFYHNGSEIPKEKSGTICCMSKKKTLLTGFAIFTGLIILAVIVWNIPGIQERYGWRLDFARAYVRGVINPVKPLPTPRVVYAASFPTGTPQSTPVLTQEVDVLTPTSSSSPAPTPTITPTPTPLPPQVLLPEPEYVKQDINNCGPATLAMALKFYGWKGAQEDIAKEVKPMRDDRNVNVEELAQYVLHNVGWLRLQYRVGGNIDRLRQFIAAGIPVMIEETFMMEESYWPNDDRWAGHYLLLTGYDDEQKIFIAQDSFVSPNLRVGYSDLDKNWQSFNRVYIVLYYPEQEDTVKAILGEDWDLDKNRMNALKQAQHETQQEPSNAFAWFNLGTNLVYFDRYHEAAQAYDQARKIGLPQRMLRYQFGPFMAYFHDFRIDELMALTEYALKITPNSEEAMLWRGWGLYRLGKREEAYKMFLKALGEHPGYADAQYAIQYVTQN</sequence>
<dbReference type="AlphaFoldDB" id="E8N6E4"/>
<dbReference type="Proteomes" id="UP000008922">
    <property type="component" value="Chromosome"/>
</dbReference>
<dbReference type="InterPro" id="IPR011990">
    <property type="entry name" value="TPR-like_helical_dom_sf"/>
</dbReference>
<keyword evidence="1" id="KW-0812">Transmembrane</keyword>
<dbReference type="SUPFAM" id="SSF48452">
    <property type="entry name" value="TPR-like"/>
    <property type="match status" value="1"/>
</dbReference>
<keyword evidence="4" id="KW-1185">Reference proteome</keyword>
<keyword evidence="1" id="KW-1133">Transmembrane helix</keyword>
<dbReference type="KEGG" id="atm:ANT_19820"/>
<feature type="domain" description="Peptidase C39-like" evidence="2">
    <location>
        <begin position="141"/>
        <end position="263"/>
    </location>
</feature>
<dbReference type="InterPro" id="IPR039564">
    <property type="entry name" value="Peptidase_C39-like"/>
</dbReference>
<organism evidence="3 4">
    <name type="scientific">Anaerolinea thermophila (strain DSM 14523 / JCM 11388 / NBRC 100420 / UNI-1)</name>
    <dbReference type="NCBI Taxonomy" id="926569"/>
    <lineage>
        <taxon>Bacteria</taxon>
        <taxon>Bacillati</taxon>
        <taxon>Chloroflexota</taxon>
        <taxon>Anaerolineae</taxon>
        <taxon>Anaerolineales</taxon>
        <taxon>Anaerolineaceae</taxon>
        <taxon>Anaerolinea</taxon>
    </lineage>
</organism>
<reference evidence="3 4" key="1">
    <citation type="submission" date="2010-12" db="EMBL/GenBank/DDBJ databases">
        <title>Whole genome sequence of Anaerolinea thermophila UNI-1.</title>
        <authorList>
            <person name="Narita-Yamada S."/>
            <person name="Kishi E."/>
            <person name="Watanabe Y."/>
            <person name="Takasaki K."/>
            <person name="Ankai A."/>
            <person name="Oguchi A."/>
            <person name="Fukui S."/>
            <person name="Takahashi M."/>
            <person name="Yashiro I."/>
            <person name="Hosoyama A."/>
            <person name="Sekiguchi Y."/>
            <person name="Hanada S."/>
            <person name="Fujita N."/>
        </authorList>
    </citation>
    <scope>NUCLEOTIDE SEQUENCE [LARGE SCALE GENOMIC DNA]</scope>
    <source>
        <strain evidence="4">DSM 14523 / JCM 11388 / NBRC 100420 / UNI-1</strain>
    </source>
</reference>
<dbReference type="HOGENOM" id="CLU_051627_0_0_0"/>
<name>E8N6E4_ANATU</name>
<gene>
    <name evidence="3" type="ordered locus">ANT_19820</name>
</gene>
<evidence type="ECO:0000313" key="3">
    <source>
        <dbReference type="EMBL" id="BAJ64008.1"/>
    </source>
</evidence>
<proteinExistence type="predicted"/>
<dbReference type="STRING" id="926569.ANT_19820"/>
<feature type="transmembrane region" description="Helical" evidence="1">
    <location>
        <begin position="32"/>
        <end position="52"/>
    </location>
</feature>
<dbReference type="Pfam" id="PF13529">
    <property type="entry name" value="Peptidase_C39_2"/>
    <property type="match status" value="1"/>
</dbReference>
<dbReference type="EMBL" id="AP012029">
    <property type="protein sequence ID" value="BAJ64008.1"/>
    <property type="molecule type" value="Genomic_DNA"/>
</dbReference>
<evidence type="ECO:0000256" key="1">
    <source>
        <dbReference type="SAM" id="Phobius"/>
    </source>
</evidence>